<feature type="coiled-coil region" evidence="1">
    <location>
        <begin position="121"/>
        <end position="148"/>
    </location>
</feature>
<dbReference type="Pfam" id="PF13166">
    <property type="entry name" value="AAA_13"/>
    <property type="match status" value="1"/>
</dbReference>
<accession>A0A8H9DAF1</accession>
<comment type="caution">
    <text evidence="3">The sequence shown here is derived from an EMBL/GenBank/DDBJ whole genome shotgun (WGS) entry which is preliminary data.</text>
</comment>
<protein>
    <recommendedName>
        <fullName evidence="2">Protein CR006 P-loop domain-containing protein</fullName>
    </recommendedName>
</protein>
<feature type="domain" description="Protein CR006 P-loop" evidence="2">
    <location>
        <begin position="25"/>
        <end position="778"/>
    </location>
</feature>
<dbReference type="AlphaFoldDB" id="A0A8H9DAF1"/>
<feature type="coiled-coil region" evidence="1">
    <location>
        <begin position="460"/>
        <end position="490"/>
    </location>
</feature>
<dbReference type="Proteomes" id="UP000601736">
    <property type="component" value="Unassembled WGS sequence"/>
</dbReference>
<keyword evidence="1" id="KW-0175">Coiled coil</keyword>
<evidence type="ECO:0000259" key="2">
    <source>
        <dbReference type="Pfam" id="PF13166"/>
    </source>
</evidence>
<proteinExistence type="predicted"/>
<dbReference type="SUPFAM" id="SSF52540">
    <property type="entry name" value="P-loop containing nucleoside triphosphate hydrolases"/>
    <property type="match status" value="1"/>
</dbReference>
<gene>
    <name evidence="3" type="ORF">NMYAN_90119</name>
</gene>
<name>A0A8H9DAF1_9PROT</name>
<evidence type="ECO:0000313" key="4">
    <source>
        <dbReference type="Proteomes" id="UP000601736"/>
    </source>
</evidence>
<dbReference type="InterPro" id="IPR026866">
    <property type="entry name" value="CR006_AAA"/>
</dbReference>
<organism evidence="3 4">
    <name type="scientific">Nitrosomonas nitrosa</name>
    <dbReference type="NCBI Taxonomy" id="52442"/>
    <lineage>
        <taxon>Bacteria</taxon>
        <taxon>Pseudomonadati</taxon>
        <taxon>Pseudomonadota</taxon>
        <taxon>Betaproteobacteria</taxon>
        <taxon>Nitrosomonadales</taxon>
        <taxon>Nitrosomonadaceae</taxon>
        <taxon>Nitrosomonas</taxon>
    </lineage>
</organism>
<sequence length="814" mass="93584">MSGEIKKIDTIRNMAVFQDFRWASSVRDEGNNVAEFKKINILYGRNYSGKTTLSRILRAMETGELSDKFENPSFVVTFVDGTQTTQSTPTAHDKKIRVFNEDFVRDNLRFITNPDDSIEPFAILGDDNNKIEKEIEALESELGSKEEGKETGLYAQRVKASREHAVSKDALNKAQGSLDNQLKTKSTDKKIGIRYKPERFGNQNYDIRDIKSDIGKVQNANYQPPTDEKLAQYEKLITEKTLQPISPFHVPSLNTSTLANKAEALVTKKISESNKIDELVKDAVLNRWVNEGRAHHKNKRDNCAFCDNPITEDRWTKLEKHFDEESEKLEKDIDAVIARIDAEKDTVSSALSIDKSSFYSRFHNKLDELDKTLRNAISKYEKSLDAMTAQLKARKNDILNQKSFKRPDDASDDLVTAWNSYDAIRKESDSFSNSLSTEQTKAKQALRLKEISDYLVTIRYQELLSSIEDLESKHNKSEQEKNRIEEYIRQKEGLVASKKRELNDEEKGAKKVNDYLNNFFGHQFLSLEAKKEKIPGEDSRRIRFEVIRDGKKAYHLSEGECSLIAFCYFMAKLEDVETKGNQTIIWIDDPISSLDANHIFFVYSLINAEIVKPKKYVQLFISTHNLDFLKYLKRISNDYKGKGEKREKIREFFLVERSGDSSRICLMPGYLKNYVTEFNYLFHQIYKCAIAESIDDGNYHEFYNFGNNARKFLEIYLYYRYPNGIDGDDKLLKFFGEDSIPAIFTDRVNNEYSHLCGGFERGASPIEVPEMKIAAQQIISKIKEDTAQYSALLQSIGVKNDLLDTVFGTAQEGQ</sequence>
<evidence type="ECO:0000256" key="1">
    <source>
        <dbReference type="SAM" id="Coils"/>
    </source>
</evidence>
<dbReference type="EMBL" id="CAJNAP010000055">
    <property type="protein sequence ID" value="CAE6519196.1"/>
    <property type="molecule type" value="Genomic_DNA"/>
</dbReference>
<dbReference type="InterPro" id="IPR027417">
    <property type="entry name" value="P-loop_NTPase"/>
</dbReference>
<dbReference type="RefSeq" id="WP_239654292.1">
    <property type="nucleotide sequence ID" value="NZ_CAJNAP010000055.1"/>
</dbReference>
<evidence type="ECO:0000313" key="3">
    <source>
        <dbReference type="EMBL" id="CAE6519196.1"/>
    </source>
</evidence>
<dbReference type="Gene3D" id="3.40.50.300">
    <property type="entry name" value="P-loop containing nucleotide triphosphate hydrolases"/>
    <property type="match status" value="1"/>
</dbReference>
<reference evidence="3" key="1">
    <citation type="submission" date="2021-02" db="EMBL/GenBank/DDBJ databases">
        <authorList>
            <person name="Han P."/>
        </authorList>
    </citation>
    <scope>NUCLEOTIDE SEQUENCE</scope>
    <source>
        <strain evidence="3">Nitrosomonas nitrosa 18-3D</strain>
    </source>
</reference>